<dbReference type="PANTHER" id="PTHR43347">
    <property type="entry name" value="ACYL-COA SYNTHETASE"/>
    <property type="match status" value="1"/>
</dbReference>
<dbReference type="InterPro" id="IPR025110">
    <property type="entry name" value="AMP-bd_C"/>
</dbReference>
<proteinExistence type="inferred from homology"/>
<accession>A0A3M7DNH3</accession>
<evidence type="ECO:0000259" key="3">
    <source>
        <dbReference type="Pfam" id="PF13193"/>
    </source>
</evidence>
<dbReference type="Pfam" id="PF13193">
    <property type="entry name" value="AMP-binding_C"/>
    <property type="match status" value="1"/>
</dbReference>
<evidence type="ECO:0000313" key="6">
    <source>
        <dbReference type="Proteomes" id="UP000269276"/>
    </source>
</evidence>
<dbReference type="InterPro" id="IPR020845">
    <property type="entry name" value="AMP-binding_CS"/>
</dbReference>
<dbReference type="SUPFAM" id="SSF56801">
    <property type="entry name" value="Acetyl-CoA synthetase-like"/>
    <property type="match status" value="1"/>
</dbReference>
<gene>
    <name evidence="5" type="ORF">D0863_08834</name>
</gene>
<dbReference type="Proteomes" id="UP000269276">
    <property type="component" value="Unassembled WGS sequence"/>
</dbReference>
<dbReference type="EMBL" id="QWIP01000335">
    <property type="protein sequence ID" value="RMY65865.1"/>
    <property type="molecule type" value="Genomic_DNA"/>
</dbReference>
<name>A0A3M7DNH3_HORWE</name>
<feature type="domain" description="AMP-dependent synthetase/ligase" evidence="2">
    <location>
        <begin position="75"/>
        <end position="485"/>
    </location>
</feature>
<evidence type="ECO:0008006" key="7">
    <source>
        <dbReference type="Google" id="ProtNLM"/>
    </source>
</evidence>
<dbReference type="PROSITE" id="PS00455">
    <property type="entry name" value="AMP_BINDING"/>
    <property type="match status" value="1"/>
</dbReference>
<dbReference type="Gene3D" id="3.30.300.30">
    <property type="match status" value="1"/>
</dbReference>
<dbReference type="InterPro" id="IPR000873">
    <property type="entry name" value="AMP-dep_synth/lig_dom"/>
</dbReference>
<feature type="domain" description="Acetyl-coenzyme A synthetase N-terminal" evidence="4">
    <location>
        <begin position="9"/>
        <end position="68"/>
    </location>
</feature>
<protein>
    <recommendedName>
        <fullName evidence="7">AMP-dependent synthetase/ligase domain-containing protein</fullName>
    </recommendedName>
</protein>
<organism evidence="5 6">
    <name type="scientific">Hortaea werneckii</name>
    <name type="common">Black yeast</name>
    <name type="synonym">Cladosporium werneckii</name>
    <dbReference type="NCBI Taxonomy" id="91943"/>
    <lineage>
        <taxon>Eukaryota</taxon>
        <taxon>Fungi</taxon>
        <taxon>Dikarya</taxon>
        <taxon>Ascomycota</taxon>
        <taxon>Pezizomycotina</taxon>
        <taxon>Dothideomycetes</taxon>
        <taxon>Dothideomycetidae</taxon>
        <taxon>Mycosphaerellales</taxon>
        <taxon>Teratosphaeriaceae</taxon>
        <taxon>Hortaea</taxon>
    </lineage>
</organism>
<dbReference type="Gene3D" id="3.40.50.12780">
    <property type="entry name" value="N-terminal domain of ligase-like"/>
    <property type="match status" value="1"/>
</dbReference>
<dbReference type="InterPro" id="IPR042099">
    <property type="entry name" value="ANL_N_sf"/>
</dbReference>
<evidence type="ECO:0000256" key="1">
    <source>
        <dbReference type="ARBA" id="ARBA00006432"/>
    </source>
</evidence>
<reference evidence="5 6" key="1">
    <citation type="journal article" date="2018" name="BMC Genomics">
        <title>Genomic evidence for intraspecific hybridization in a clonal and extremely halotolerant yeast.</title>
        <authorList>
            <person name="Gostincar C."/>
            <person name="Stajich J.E."/>
            <person name="Zupancic J."/>
            <person name="Zalar P."/>
            <person name="Gunde-Cimerman N."/>
        </authorList>
    </citation>
    <scope>NUCLEOTIDE SEQUENCE [LARGE SCALE GENOMIC DNA]</scope>
    <source>
        <strain evidence="5 6">EXF-2682</strain>
    </source>
</reference>
<comment type="similarity">
    <text evidence="1">Belongs to the ATP-dependent AMP-binding enzyme family.</text>
</comment>
<dbReference type="InterPro" id="IPR032387">
    <property type="entry name" value="ACAS_N"/>
</dbReference>
<dbReference type="PANTHER" id="PTHR43347:SF3">
    <property type="entry name" value="ACYL-COA SYNTHETASE SHORT-CHAIN FAMILY MEMBER 3, MITOCHONDRIAL"/>
    <property type="match status" value="1"/>
</dbReference>
<sequence length="685" mass="74653">MAAHPQDLAYNASIADPSKFWSHQAEQLNWHSKPTTAFSKKTRKLKSGDSYPSWSWFPDGEISTSYNCVDRHVEAGYGKETAIVWDSPVSGSKQKISYAELQEEVAILAGVLREEGVKKGDTVLVYMPMIPAALIGILATIRLGAIHAVVFGGFSAASLAQRLEASKAKVILTASCGIEGAKGPLAYQPMVRGAVEQSTHKPYKVLVWQREQQRWDDVRKEDGERQWQRLVKSARNRGLRAENVPVKSNDGLYIIYTSGTTGLPKGVVREAGGHAVGLNLSVRYLFGIRGPGDVLFTASDIGWVVGHSYILYAPLLAGATTVLFEGKPVGTPDADTFWRIIEENKVNSLFTAPTALRAIRKEDPDNKFFEGRGRRGGLKSLRALFLAGERSEPAIVSMYQDLLAKHCAPNAGVIDNWWSSESGSPMTGLALLPGTGQQFNDHSWRKPLPIKPGSAGKPMPGFDVRIVDDEGKEVSKKGDMGNIVLNIPLAPTGFTTLWNDEERFYKSYLKRFDGKWIDTGDAGMIDDDGYVHIMSRSDDIINVAAHRLSTGAIEQAVSTHSAVTEVAVVSMPDQLKGHVPFAFIGIADPPANLLKDLNDRIRHSIGPIATLAGFIASPGIIPKTRSGKTLRRTLKEALENAVAGEFDKDPSYPSTIEDPAVVEKAKAAVKDYFMNGAGKEMKAKL</sequence>
<feature type="domain" description="AMP-binding enzyme C-terminal" evidence="3">
    <location>
        <begin position="553"/>
        <end position="628"/>
    </location>
</feature>
<evidence type="ECO:0000259" key="2">
    <source>
        <dbReference type="Pfam" id="PF00501"/>
    </source>
</evidence>
<dbReference type="InterPro" id="IPR045851">
    <property type="entry name" value="AMP-bd_C_sf"/>
</dbReference>
<dbReference type="OrthoDB" id="1706066at2759"/>
<dbReference type="VEuPathDB" id="FungiDB:BTJ68_04022"/>
<evidence type="ECO:0000313" key="5">
    <source>
        <dbReference type="EMBL" id="RMY65865.1"/>
    </source>
</evidence>
<evidence type="ECO:0000259" key="4">
    <source>
        <dbReference type="Pfam" id="PF16177"/>
    </source>
</evidence>
<comment type="caution">
    <text evidence="5">The sequence shown here is derived from an EMBL/GenBank/DDBJ whole genome shotgun (WGS) entry which is preliminary data.</text>
</comment>
<dbReference type="AlphaFoldDB" id="A0A3M7DNH3"/>
<dbReference type="GO" id="GO:0050218">
    <property type="term" value="F:propionate-CoA ligase activity"/>
    <property type="evidence" value="ECO:0007669"/>
    <property type="project" value="TreeGrafter"/>
</dbReference>
<dbReference type="Pfam" id="PF16177">
    <property type="entry name" value="ACAS_N"/>
    <property type="match status" value="1"/>
</dbReference>
<dbReference type="Pfam" id="PF00501">
    <property type="entry name" value="AMP-binding"/>
    <property type="match status" value="1"/>
</dbReference>